<dbReference type="SUPFAM" id="SSF109604">
    <property type="entry name" value="HD-domain/PDEase-like"/>
    <property type="match status" value="1"/>
</dbReference>
<keyword evidence="3" id="KW-1185">Reference proteome</keyword>
<protein>
    <submittedName>
        <fullName evidence="2">Phosphohydrolase</fullName>
    </submittedName>
</protein>
<dbReference type="GO" id="GO:0016787">
    <property type="term" value="F:hydrolase activity"/>
    <property type="evidence" value="ECO:0007669"/>
    <property type="project" value="UniProtKB-KW"/>
</dbReference>
<dbReference type="PANTHER" id="PTHR45228">
    <property type="entry name" value="CYCLIC DI-GMP PHOSPHODIESTERASE TM_0186-RELATED"/>
    <property type="match status" value="1"/>
</dbReference>
<dbReference type="Pfam" id="PF13487">
    <property type="entry name" value="HD_5"/>
    <property type="match status" value="1"/>
</dbReference>
<evidence type="ECO:0000313" key="2">
    <source>
        <dbReference type="EMBL" id="ODN30940.1"/>
    </source>
</evidence>
<evidence type="ECO:0000259" key="1">
    <source>
        <dbReference type="PROSITE" id="PS51832"/>
    </source>
</evidence>
<sequence>MLSEKFVELFKSAFGFDPVCSGSEPTCIFQEGQKIYVKYQGRVVAEFEDDERDYGAILHYYAQKTGIITPLDKRVEELLRGLFANIIVLTEVEDRNGFSHSQRVAKIAEAFARYLGWSEERCEELRNHALLHDVGKIAIEQLMLYSPTRLREFEQHYEDHPIMGTIYLSIHETLWKYIPTVRSHHERWDGKGFPDGLKGEEIPLYARIIAIINYYDEVTNFVSADWDSELKTPEEALAEIEKLAGSWFDPELAQKFVKFMREEFLKTNG</sequence>
<evidence type="ECO:0000313" key="3">
    <source>
        <dbReference type="Proteomes" id="UP000094570"/>
    </source>
</evidence>
<dbReference type="STRING" id="1008305.A4H02_03560"/>
<dbReference type="PANTHER" id="PTHR45228:SF4">
    <property type="entry name" value="LIPOPROTEIN"/>
    <property type="match status" value="1"/>
</dbReference>
<dbReference type="Proteomes" id="UP000094570">
    <property type="component" value="Unassembled WGS sequence"/>
</dbReference>
<accession>A0A1E3G495</accession>
<gene>
    <name evidence="2" type="ORF">A4H02_03560</name>
</gene>
<dbReference type="EMBL" id="LWAF01000003">
    <property type="protein sequence ID" value="ODN30940.1"/>
    <property type="molecule type" value="Genomic_DNA"/>
</dbReference>
<dbReference type="PROSITE" id="PS51832">
    <property type="entry name" value="HD_GYP"/>
    <property type="match status" value="1"/>
</dbReference>
<dbReference type="OrthoDB" id="49429at2"/>
<reference evidence="3" key="1">
    <citation type="submission" date="2016-04" db="EMBL/GenBank/DDBJ databases">
        <title>The genome sequence project of a novel Fervidobacterium isolate from a hot spring in Thailand.</title>
        <authorList>
            <person name="Gonzalez J.M."/>
            <person name="Cuecas A."/>
            <person name="Kanoksilapatham W."/>
        </authorList>
    </citation>
    <scope>NUCLEOTIDE SEQUENCE [LARGE SCALE GENOMIC DNA]</scope>
    <source>
        <strain evidence="3">FC2004</strain>
    </source>
</reference>
<dbReference type="RefSeq" id="WP_069292777.1">
    <property type="nucleotide sequence ID" value="NZ_CP140110.1"/>
</dbReference>
<dbReference type="AlphaFoldDB" id="A0A1E3G495"/>
<dbReference type="Gene3D" id="1.10.3210.10">
    <property type="entry name" value="Hypothetical protein af1432"/>
    <property type="match status" value="1"/>
</dbReference>
<dbReference type="InterPro" id="IPR037522">
    <property type="entry name" value="HD_GYP_dom"/>
</dbReference>
<dbReference type="CDD" id="cd00077">
    <property type="entry name" value="HDc"/>
    <property type="match status" value="1"/>
</dbReference>
<dbReference type="InterPro" id="IPR003607">
    <property type="entry name" value="HD/PDEase_dom"/>
</dbReference>
<dbReference type="SMART" id="SM00471">
    <property type="entry name" value="HDc"/>
    <property type="match status" value="1"/>
</dbReference>
<dbReference type="InterPro" id="IPR052020">
    <property type="entry name" value="Cyclic_di-GMP/3'3'-cGAMP_PDE"/>
</dbReference>
<name>A0A1E3G495_9BACT</name>
<keyword evidence="2" id="KW-0378">Hydrolase</keyword>
<proteinExistence type="predicted"/>
<organism evidence="2 3">
    <name type="scientific">Fervidobacterium thailandense</name>
    <dbReference type="NCBI Taxonomy" id="1008305"/>
    <lineage>
        <taxon>Bacteria</taxon>
        <taxon>Thermotogati</taxon>
        <taxon>Thermotogota</taxon>
        <taxon>Thermotogae</taxon>
        <taxon>Thermotogales</taxon>
        <taxon>Fervidobacteriaceae</taxon>
        <taxon>Fervidobacterium</taxon>
    </lineage>
</organism>
<comment type="caution">
    <text evidence="2">The sequence shown here is derived from an EMBL/GenBank/DDBJ whole genome shotgun (WGS) entry which is preliminary data.</text>
</comment>
<feature type="domain" description="HD-GYP" evidence="1">
    <location>
        <begin position="75"/>
        <end position="269"/>
    </location>
</feature>